<reference evidence="2" key="1">
    <citation type="submission" date="2021-01" db="EMBL/GenBank/DDBJ databases">
        <title>Genomic Encyclopedia of Type Strains, Phase IV (KMG-IV): sequencing the most valuable type-strain genomes for metagenomic binning, comparative biology and taxonomic classification.</title>
        <authorList>
            <person name="Goeker M."/>
        </authorList>
    </citation>
    <scope>NUCLEOTIDE SEQUENCE</scope>
    <source>
        <strain evidence="2">DSM 23230</strain>
    </source>
</reference>
<dbReference type="Proteomes" id="UP000774000">
    <property type="component" value="Unassembled WGS sequence"/>
</dbReference>
<dbReference type="GO" id="GO:0008982">
    <property type="term" value="F:protein-N(PI)-phosphohistidine-sugar phosphotransferase activity"/>
    <property type="evidence" value="ECO:0007669"/>
    <property type="project" value="InterPro"/>
</dbReference>
<dbReference type="GO" id="GO:0016301">
    <property type="term" value="F:kinase activity"/>
    <property type="evidence" value="ECO:0007669"/>
    <property type="project" value="TreeGrafter"/>
</dbReference>
<sequence>MEKIYETNITDLGDRYQEFLTSQGMVVLFKDNAPDELKEYCILHQKNNLSEEIETGDILRMGGKEYKITAVGDVVNGNLDKLGHITLKFDGNDTAEMKGSLHLEEEEVPSVNIGEKIVVFKE</sequence>
<name>A0A938XWG8_9FIRM</name>
<evidence type="ECO:0000313" key="2">
    <source>
        <dbReference type="EMBL" id="MBM7556907.1"/>
    </source>
</evidence>
<dbReference type="Gene3D" id="2.40.33.40">
    <property type="entry name" value="Phosphotransferase system, glucitol/sorbitol-specific IIA component"/>
    <property type="match status" value="1"/>
</dbReference>
<evidence type="ECO:0000256" key="1">
    <source>
        <dbReference type="PROSITE-ProRule" id="PRU00420"/>
    </source>
</evidence>
<dbReference type="SUPFAM" id="SSF141530">
    <property type="entry name" value="PTSIIA/GutA-like"/>
    <property type="match status" value="1"/>
</dbReference>
<feature type="modified residue" description="Phosphohistidine; by HPr" evidence="1">
    <location>
        <position position="44"/>
    </location>
</feature>
<accession>A0A938XWG8</accession>
<dbReference type="InterPro" id="IPR004716">
    <property type="entry name" value="PTS_IIA_glucitol/sorbitol-sp"/>
</dbReference>
<dbReference type="EMBL" id="JAFBDQ010000007">
    <property type="protein sequence ID" value="MBM7556907.1"/>
    <property type="molecule type" value="Genomic_DNA"/>
</dbReference>
<comment type="caution">
    <text evidence="2">The sequence shown here is derived from an EMBL/GenBank/DDBJ whole genome shotgun (WGS) entry which is preliminary data.</text>
</comment>
<dbReference type="RefSeq" id="WP_204701674.1">
    <property type="nucleotide sequence ID" value="NZ_JAFBDQ010000007.1"/>
</dbReference>
<dbReference type="AlphaFoldDB" id="A0A938XWG8"/>
<gene>
    <name evidence="2" type="ORF">JOC47_001758</name>
</gene>
<evidence type="ECO:0000313" key="3">
    <source>
        <dbReference type="Proteomes" id="UP000774000"/>
    </source>
</evidence>
<dbReference type="Pfam" id="PF03829">
    <property type="entry name" value="PTSIIA_gutA"/>
    <property type="match status" value="1"/>
</dbReference>
<proteinExistence type="predicted"/>
<organism evidence="2 3">
    <name type="scientific">Halanaerobacter jeridensis</name>
    <dbReference type="NCBI Taxonomy" id="706427"/>
    <lineage>
        <taxon>Bacteria</taxon>
        <taxon>Bacillati</taxon>
        <taxon>Bacillota</taxon>
        <taxon>Clostridia</taxon>
        <taxon>Halanaerobiales</taxon>
        <taxon>Halobacteroidaceae</taxon>
        <taxon>Halanaerobacter</taxon>
    </lineage>
</organism>
<dbReference type="InterPro" id="IPR036665">
    <property type="entry name" value="PTS_IIA_glucitol/sorbitol_sf"/>
</dbReference>
<dbReference type="PANTHER" id="PTHR40398:SF1">
    <property type="entry name" value="PTS SYSTEM GLUCITOL_SORBITOL-SPECIFIC EIIA COMPONENT"/>
    <property type="match status" value="1"/>
</dbReference>
<keyword evidence="3" id="KW-1185">Reference proteome</keyword>
<dbReference type="PANTHER" id="PTHR40398">
    <property type="entry name" value="PTS SYSTEM GLUCITOL/SORBITOL-SPECIFIC EIIA COMPONENT"/>
    <property type="match status" value="1"/>
</dbReference>
<protein>
    <submittedName>
        <fullName evidence="2">PTS system glucitol/sorbitol-specific IIA component</fullName>
    </submittedName>
</protein>
<dbReference type="GO" id="GO:0005737">
    <property type="term" value="C:cytoplasm"/>
    <property type="evidence" value="ECO:0007669"/>
    <property type="project" value="InterPro"/>
</dbReference>
<dbReference type="GO" id="GO:0009401">
    <property type="term" value="P:phosphoenolpyruvate-dependent sugar phosphotransferase system"/>
    <property type="evidence" value="ECO:0007669"/>
    <property type="project" value="InterPro"/>
</dbReference>
<dbReference type="PROSITE" id="PS51097">
    <property type="entry name" value="PTS_EIIA_TYPE_5"/>
    <property type="match status" value="1"/>
</dbReference>